<gene>
    <name evidence="2" type="ORF">BCR44DRAFT_38394</name>
</gene>
<proteinExistence type="predicted"/>
<dbReference type="Proteomes" id="UP000193411">
    <property type="component" value="Unassembled WGS sequence"/>
</dbReference>
<accession>A0A1Y2HPC6</accession>
<keyword evidence="3" id="KW-1185">Reference proteome</keyword>
<dbReference type="AlphaFoldDB" id="A0A1Y2HPC6"/>
<reference evidence="2 3" key="1">
    <citation type="submission" date="2016-07" db="EMBL/GenBank/DDBJ databases">
        <title>Pervasive Adenine N6-methylation of Active Genes in Fungi.</title>
        <authorList>
            <consortium name="DOE Joint Genome Institute"/>
            <person name="Mondo S.J."/>
            <person name="Dannebaum R.O."/>
            <person name="Kuo R.C."/>
            <person name="Labutti K."/>
            <person name="Haridas S."/>
            <person name="Kuo A."/>
            <person name="Salamov A."/>
            <person name="Ahrendt S.R."/>
            <person name="Lipzen A."/>
            <person name="Sullivan W."/>
            <person name="Andreopoulos W.B."/>
            <person name="Clum A."/>
            <person name="Lindquist E."/>
            <person name="Daum C."/>
            <person name="Ramamoorthy G.K."/>
            <person name="Gryganskyi A."/>
            <person name="Culley D."/>
            <person name="Magnuson J.K."/>
            <person name="James T.Y."/>
            <person name="O'Malley M.A."/>
            <person name="Stajich J.E."/>
            <person name="Spatafora J.W."/>
            <person name="Visel A."/>
            <person name="Grigoriev I.V."/>
        </authorList>
    </citation>
    <scope>NUCLEOTIDE SEQUENCE [LARGE SCALE GENOMIC DNA]</scope>
    <source>
        <strain evidence="2 3">PL171</strain>
    </source>
</reference>
<dbReference type="EMBL" id="MCFL01000017">
    <property type="protein sequence ID" value="ORZ36456.1"/>
    <property type="molecule type" value="Genomic_DNA"/>
</dbReference>
<comment type="caution">
    <text evidence="2">The sequence shown here is derived from an EMBL/GenBank/DDBJ whole genome shotgun (WGS) entry which is preliminary data.</text>
</comment>
<evidence type="ECO:0000256" key="1">
    <source>
        <dbReference type="SAM" id="MobiDB-lite"/>
    </source>
</evidence>
<name>A0A1Y2HPC6_9FUNG</name>
<evidence type="ECO:0000313" key="2">
    <source>
        <dbReference type="EMBL" id="ORZ36456.1"/>
    </source>
</evidence>
<sequence length="160" mass="18283">MQAHHTALDRRGQSQGSRWRWSDSAEKRAEQEKLLHTIQKGTGRLQGKCQCSKTRQRHSRYHGGRRTWWCLGQEPSMSPHYRVDCSENDASARQNTRVLQFGVSAGEVRMYHTLSSLGQRCENDENGQAKHSQGWLTTGLRQAAALAAEWCREGRSKMES</sequence>
<feature type="compositionally biased region" description="Basic and acidic residues" evidence="1">
    <location>
        <begin position="1"/>
        <end position="12"/>
    </location>
</feature>
<organism evidence="2 3">
    <name type="scientific">Catenaria anguillulae PL171</name>
    <dbReference type="NCBI Taxonomy" id="765915"/>
    <lineage>
        <taxon>Eukaryota</taxon>
        <taxon>Fungi</taxon>
        <taxon>Fungi incertae sedis</taxon>
        <taxon>Blastocladiomycota</taxon>
        <taxon>Blastocladiomycetes</taxon>
        <taxon>Blastocladiales</taxon>
        <taxon>Catenariaceae</taxon>
        <taxon>Catenaria</taxon>
    </lineage>
</organism>
<protein>
    <submittedName>
        <fullName evidence="2">Uncharacterized protein</fullName>
    </submittedName>
</protein>
<feature type="region of interest" description="Disordered" evidence="1">
    <location>
        <begin position="1"/>
        <end position="25"/>
    </location>
</feature>
<evidence type="ECO:0000313" key="3">
    <source>
        <dbReference type="Proteomes" id="UP000193411"/>
    </source>
</evidence>